<reference evidence="2" key="1">
    <citation type="submission" date="2013-09" db="EMBL/GenBank/DDBJ databases">
        <title>Corchorus olitorius genome sequencing.</title>
        <authorList>
            <person name="Alam M."/>
            <person name="Haque M.S."/>
            <person name="Islam M.S."/>
            <person name="Emdad E.M."/>
            <person name="Islam M.M."/>
            <person name="Ahmed B."/>
            <person name="Halim A."/>
            <person name="Hossen Q.M.M."/>
            <person name="Hossain M.Z."/>
            <person name="Ahmed R."/>
            <person name="Khan M.M."/>
            <person name="Islam R."/>
            <person name="Rashid M.M."/>
            <person name="Khan S.A."/>
            <person name="Rahman M.S."/>
            <person name="Alam M."/>
            <person name="Yahiya A.S."/>
            <person name="Khan M.S."/>
            <person name="Azam M.S."/>
            <person name="Haque T."/>
            <person name="Lashkar M.Z.H."/>
            <person name="Akhand A.I."/>
            <person name="Morshed G."/>
            <person name="Roy S."/>
            <person name="Uddin K.S."/>
            <person name="Rabeya T."/>
            <person name="Hossain A.S."/>
            <person name="Chowdhury A."/>
            <person name="Snigdha A.R."/>
            <person name="Mortoza M.S."/>
            <person name="Matin S.A."/>
            <person name="Hoque S.M.E."/>
            <person name="Islam M.K."/>
            <person name="Roy D.K."/>
            <person name="Haider R."/>
            <person name="Moosa M.M."/>
            <person name="Elias S.M."/>
            <person name="Hasan A.M."/>
            <person name="Jahan S."/>
            <person name="Shafiuddin M."/>
            <person name="Mahmood N."/>
            <person name="Shommy N.S."/>
        </authorList>
    </citation>
    <scope>NUCLEOTIDE SEQUENCE [LARGE SCALE GENOMIC DNA]</scope>
    <source>
        <strain evidence="2">cv. O-4</strain>
    </source>
</reference>
<sequence>MACKIGKRLAISVKSDSRRFEASLRQTDARIDFEVWRRPWSEVFGLNSHEICLWRGGDNAGRFPVVKCGAARVS</sequence>
<organism evidence="1 2">
    <name type="scientific">Corchorus olitorius</name>
    <dbReference type="NCBI Taxonomy" id="93759"/>
    <lineage>
        <taxon>Eukaryota</taxon>
        <taxon>Viridiplantae</taxon>
        <taxon>Streptophyta</taxon>
        <taxon>Embryophyta</taxon>
        <taxon>Tracheophyta</taxon>
        <taxon>Spermatophyta</taxon>
        <taxon>Magnoliopsida</taxon>
        <taxon>eudicotyledons</taxon>
        <taxon>Gunneridae</taxon>
        <taxon>Pentapetalae</taxon>
        <taxon>rosids</taxon>
        <taxon>malvids</taxon>
        <taxon>Malvales</taxon>
        <taxon>Malvaceae</taxon>
        <taxon>Grewioideae</taxon>
        <taxon>Apeibeae</taxon>
        <taxon>Corchorus</taxon>
    </lineage>
</organism>
<evidence type="ECO:0000313" key="2">
    <source>
        <dbReference type="Proteomes" id="UP000187203"/>
    </source>
</evidence>
<dbReference type="AlphaFoldDB" id="A0A1R3KF96"/>
<proteinExistence type="predicted"/>
<comment type="caution">
    <text evidence="1">The sequence shown here is derived from an EMBL/GenBank/DDBJ whole genome shotgun (WGS) entry which is preliminary data.</text>
</comment>
<dbReference type="Proteomes" id="UP000187203">
    <property type="component" value="Unassembled WGS sequence"/>
</dbReference>
<dbReference type="EMBL" id="AWUE01013869">
    <property type="protein sequence ID" value="OMP05766.1"/>
    <property type="molecule type" value="Genomic_DNA"/>
</dbReference>
<evidence type="ECO:0000313" key="1">
    <source>
        <dbReference type="EMBL" id="OMP05766.1"/>
    </source>
</evidence>
<name>A0A1R3KF96_9ROSI</name>
<protein>
    <submittedName>
        <fullName evidence="1">Uncharacterized protein</fullName>
    </submittedName>
</protein>
<accession>A0A1R3KF96</accession>
<gene>
    <name evidence="1" type="ORF">COLO4_08571</name>
</gene>
<keyword evidence="2" id="KW-1185">Reference proteome</keyword>